<dbReference type="PANTHER" id="PTHR47961:SF13">
    <property type="entry name" value="ACTIVATING SIGNAL COINTEGRATOR 1 COMPLEX SUBUNIT 3"/>
    <property type="match status" value="1"/>
</dbReference>
<evidence type="ECO:0000313" key="9">
    <source>
        <dbReference type="Proteomes" id="UP000001876"/>
    </source>
</evidence>
<dbReference type="InterPro" id="IPR011545">
    <property type="entry name" value="DEAD/DEAH_box_helicase_dom"/>
</dbReference>
<evidence type="ECO:0000256" key="2">
    <source>
        <dbReference type="ARBA" id="ARBA00022801"/>
    </source>
</evidence>
<dbReference type="FunFam" id="2.60.40.150:FF:000004">
    <property type="entry name" value="RNA helicase, activating signal cointegrator 1"/>
    <property type="match status" value="1"/>
</dbReference>
<dbReference type="InterPro" id="IPR036390">
    <property type="entry name" value="WH_DNA-bd_sf"/>
</dbReference>
<evidence type="ECO:0000256" key="3">
    <source>
        <dbReference type="ARBA" id="ARBA00022806"/>
    </source>
</evidence>
<dbReference type="InterPro" id="IPR057842">
    <property type="entry name" value="WH_MER3"/>
</dbReference>
<dbReference type="PROSITE" id="PS51194">
    <property type="entry name" value="HELICASE_CTER"/>
    <property type="match status" value="2"/>
</dbReference>
<dbReference type="SMART" id="SM00973">
    <property type="entry name" value="Sec63"/>
    <property type="match status" value="2"/>
</dbReference>
<evidence type="ECO:0000256" key="4">
    <source>
        <dbReference type="ARBA" id="ARBA00022840"/>
    </source>
</evidence>
<dbReference type="CDD" id="cd18795">
    <property type="entry name" value="SF2_C_Ski2"/>
    <property type="match status" value="2"/>
</dbReference>
<dbReference type="EMBL" id="GG663739">
    <property type="protein sequence ID" value="EEH57383.1"/>
    <property type="molecule type" value="Genomic_DNA"/>
</dbReference>
<dbReference type="FunFam" id="3.40.50.300:FF:000102">
    <property type="entry name" value="RNA helicase, activating signal cointegrator 1"/>
    <property type="match status" value="1"/>
</dbReference>
<dbReference type="GO" id="GO:0016787">
    <property type="term" value="F:hydrolase activity"/>
    <property type="evidence" value="ECO:0007669"/>
    <property type="project" value="UniProtKB-KW"/>
</dbReference>
<dbReference type="InterPro" id="IPR035892">
    <property type="entry name" value="C2_domain_sf"/>
</dbReference>
<dbReference type="Gene3D" id="1.10.150.20">
    <property type="entry name" value="5' to 3' exonuclease, C-terminal subdomain"/>
    <property type="match status" value="1"/>
</dbReference>
<feature type="domain" description="Helicase ATP-binding" evidence="6">
    <location>
        <begin position="923"/>
        <end position="1099"/>
    </location>
</feature>
<dbReference type="SUPFAM" id="SSF158702">
    <property type="entry name" value="Sec63 N-terminal domain-like"/>
    <property type="match status" value="2"/>
</dbReference>
<dbReference type="SUPFAM" id="SSF81296">
    <property type="entry name" value="E set domains"/>
    <property type="match status" value="1"/>
</dbReference>
<dbReference type="GO" id="GO:0032991">
    <property type="term" value="C:protein-containing complex"/>
    <property type="evidence" value="ECO:0007669"/>
    <property type="project" value="UniProtKB-ARBA"/>
</dbReference>
<dbReference type="GO" id="GO:0003676">
    <property type="term" value="F:nucleic acid binding"/>
    <property type="evidence" value="ECO:0007669"/>
    <property type="project" value="InterPro"/>
</dbReference>
<dbReference type="InterPro" id="IPR027417">
    <property type="entry name" value="P-loop_NTPase"/>
</dbReference>
<dbReference type="RefSeq" id="XP_003058928.1">
    <property type="nucleotide sequence ID" value="XM_003058882.1"/>
</dbReference>
<dbReference type="Pfam" id="PF02889">
    <property type="entry name" value="Sec63"/>
    <property type="match status" value="2"/>
</dbReference>
<dbReference type="SMART" id="SM00490">
    <property type="entry name" value="HELICc"/>
    <property type="match status" value="2"/>
</dbReference>
<evidence type="ECO:0000259" key="6">
    <source>
        <dbReference type="PROSITE" id="PS51192"/>
    </source>
</evidence>
<dbReference type="Pfam" id="PF23445">
    <property type="entry name" value="WHD_SNRNP200"/>
    <property type="match status" value="2"/>
</dbReference>
<dbReference type="Gene3D" id="1.10.10.10">
    <property type="entry name" value="Winged helix-like DNA-binding domain superfamily/Winged helix DNA-binding domain"/>
    <property type="match status" value="2"/>
</dbReference>
<keyword evidence="4" id="KW-0067">ATP-binding</keyword>
<dbReference type="GO" id="GO:0005524">
    <property type="term" value="F:ATP binding"/>
    <property type="evidence" value="ECO:0007669"/>
    <property type="project" value="UniProtKB-KW"/>
</dbReference>
<keyword evidence="2" id="KW-0378">Hydrolase</keyword>
<dbReference type="FunFam" id="3.40.50.300:FF:000062">
    <property type="entry name" value="U5 small nuclear ribonucleoprotein helicase"/>
    <property type="match status" value="1"/>
</dbReference>
<feature type="domain" description="Helicase ATP-binding" evidence="6">
    <location>
        <begin position="67"/>
        <end position="250"/>
    </location>
</feature>
<feature type="domain" description="Helicase C-terminal" evidence="7">
    <location>
        <begin position="1131"/>
        <end position="1327"/>
    </location>
</feature>
<dbReference type="InterPro" id="IPR050474">
    <property type="entry name" value="Hel308_SKI2-like"/>
</dbReference>
<keyword evidence="9" id="KW-1185">Reference proteome</keyword>
<evidence type="ECO:0000256" key="5">
    <source>
        <dbReference type="ARBA" id="ARBA00055371"/>
    </source>
</evidence>
<proteinExistence type="predicted"/>
<dbReference type="PROSITE" id="PS51192">
    <property type="entry name" value="HELICASE_ATP_BIND_1"/>
    <property type="match status" value="2"/>
</dbReference>
<name>C1MRT3_MICPC</name>
<dbReference type="InterPro" id="IPR001650">
    <property type="entry name" value="Helicase_C-like"/>
</dbReference>
<feature type="non-terminal residue" evidence="8">
    <location>
        <position position="1"/>
    </location>
</feature>
<dbReference type="FunFam" id="3.40.50.300:FF:000231">
    <property type="entry name" value="Activating signal cointegrator 1 complex subunit 3"/>
    <property type="match status" value="1"/>
</dbReference>
<dbReference type="eggNOG" id="KOG0952">
    <property type="taxonomic scope" value="Eukaryota"/>
</dbReference>
<dbReference type="InterPro" id="IPR003593">
    <property type="entry name" value="AAA+_ATPase"/>
</dbReference>
<dbReference type="FunFam" id="1.10.3380.10:FF:000002">
    <property type="entry name" value="Activating signal cointegrator 1 complex subunit 3"/>
    <property type="match status" value="1"/>
</dbReference>
<dbReference type="GeneID" id="9684004"/>
<feature type="domain" description="Helicase C-terminal" evidence="7">
    <location>
        <begin position="314"/>
        <end position="484"/>
    </location>
</feature>
<evidence type="ECO:0000256" key="1">
    <source>
        <dbReference type="ARBA" id="ARBA00022741"/>
    </source>
</evidence>
<dbReference type="FunFam" id="3.40.50.300:FF:000198">
    <property type="entry name" value="Activating signal cointegrator 1 complex subunit"/>
    <property type="match status" value="1"/>
</dbReference>
<dbReference type="Pfam" id="PF00271">
    <property type="entry name" value="Helicase_C"/>
    <property type="match status" value="2"/>
</dbReference>
<dbReference type="InterPro" id="IPR014756">
    <property type="entry name" value="Ig_E-set"/>
</dbReference>
<dbReference type="GO" id="GO:0004386">
    <property type="term" value="F:helicase activity"/>
    <property type="evidence" value="ECO:0007669"/>
    <property type="project" value="UniProtKB-KW"/>
</dbReference>
<dbReference type="Gene3D" id="2.60.40.150">
    <property type="entry name" value="C2 domain"/>
    <property type="match status" value="2"/>
</dbReference>
<accession>C1MRT3</accession>
<organism evidence="9">
    <name type="scientific">Micromonas pusilla (strain CCMP1545)</name>
    <name type="common">Picoplanktonic green alga</name>
    <dbReference type="NCBI Taxonomy" id="564608"/>
    <lineage>
        <taxon>Eukaryota</taxon>
        <taxon>Viridiplantae</taxon>
        <taxon>Chlorophyta</taxon>
        <taxon>Mamiellophyceae</taxon>
        <taxon>Mamiellales</taxon>
        <taxon>Mamiellaceae</taxon>
        <taxon>Micromonas</taxon>
    </lineage>
</organism>
<dbReference type="SMART" id="SM00487">
    <property type="entry name" value="DEXDc"/>
    <property type="match status" value="2"/>
</dbReference>
<dbReference type="InterPro" id="IPR004179">
    <property type="entry name" value="Sec63-dom"/>
</dbReference>
<dbReference type="SUPFAM" id="SSF52540">
    <property type="entry name" value="P-loop containing nucleoside triphosphate hydrolases"/>
    <property type="match status" value="4"/>
</dbReference>
<keyword evidence="1" id="KW-0547">Nucleotide-binding</keyword>
<dbReference type="OMA" id="MCSATEF"/>
<dbReference type="KEGG" id="mpp:MICPUCDRAFT_63"/>
<reference evidence="8 9" key="1">
    <citation type="journal article" date="2009" name="Science">
        <title>Green evolution and dynamic adaptations revealed by genomes of the marine picoeukaryotes Micromonas.</title>
        <authorList>
            <person name="Worden A.Z."/>
            <person name="Lee J.H."/>
            <person name="Mock T."/>
            <person name="Rouze P."/>
            <person name="Simmons M.P."/>
            <person name="Aerts A.L."/>
            <person name="Allen A.E."/>
            <person name="Cuvelier M.L."/>
            <person name="Derelle E."/>
            <person name="Everett M.V."/>
            <person name="Foulon E."/>
            <person name="Grimwood J."/>
            <person name="Gundlach H."/>
            <person name="Henrissat B."/>
            <person name="Napoli C."/>
            <person name="McDonald S.M."/>
            <person name="Parker M.S."/>
            <person name="Rombauts S."/>
            <person name="Salamov A."/>
            <person name="Von Dassow P."/>
            <person name="Badger J.H."/>
            <person name="Coutinho P.M."/>
            <person name="Demir E."/>
            <person name="Dubchak I."/>
            <person name="Gentemann C."/>
            <person name="Eikrem W."/>
            <person name="Gready J.E."/>
            <person name="John U."/>
            <person name="Lanier W."/>
            <person name="Lindquist E.A."/>
            <person name="Lucas S."/>
            <person name="Mayer K.F."/>
            <person name="Moreau H."/>
            <person name="Not F."/>
            <person name="Otillar R."/>
            <person name="Panaud O."/>
            <person name="Pangilinan J."/>
            <person name="Paulsen I."/>
            <person name="Piegu B."/>
            <person name="Poliakov A."/>
            <person name="Robbens S."/>
            <person name="Schmutz J."/>
            <person name="Toulza E."/>
            <person name="Wyss T."/>
            <person name="Zelensky A."/>
            <person name="Zhou K."/>
            <person name="Armbrust E.V."/>
            <person name="Bhattacharya D."/>
            <person name="Goodenough U.W."/>
            <person name="Van de Peer Y."/>
            <person name="Grigoriev I.V."/>
        </authorList>
    </citation>
    <scope>NUCLEOTIDE SEQUENCE [LARGE SCALE GENOMIC DNA]</scope>
    <source>
        <strain evidence="8 9">CCMP1545</strain>
    </source>
</reference>
<sequence>SGGRKALPAGTTRKVHKGYEEVAVPAAKVAPVGDAERFVAIEELDDWAQLAFAGMTSLNRIQSKIYPAAFRSNENLLVCAPTGAGKTNIAMLTVLHEIGAHFDDDGEWNGDDFKIVYVAPMKALAAEVTNAFSRRLAPLGITVRELTGDTQLTKKELEETTMIVTTPEKWDVITRKGGEVSVASTLGLLIIDEVHLLNDERGPVIETLVARTHRQVETTQSMIRIVGLSATLPNPMDVAKFLGVSDAGLFVFDQSYRPIPLTQVFVGVTEGNAMKRLNLMAEIAYDKCAGALKSGKQAMVFVHSRKDTVKTARQLAELAANAEGGVELFGCAEDDEGKKRFKTEIDRSRNNELKELVGKGFGCHNAGMLRSDRTLVEKLFAAGVVKVLVCTATLAWGVNLPAHTVVIKGTQLYDPQKGGFRDLGVLDVQQIFGRAGRPGFDTSGEGVIVTEHKKLAHYLSLLTHSTPIESQFISCLADNLNAEIVLGTVTNVKEGAQWLGYSYLHTRMEKNPLAYGITWDDVKLDPGLGEHRRKLVKEAARTLDRAKMIRFDERSGQLYQTEAGRIASHFYIKQTSMEMFDEHLKRHMSVPEVFHMVSHAGEFENISPREDEMPELETLRRDKKNACPIEVKATLADKAGKVNLLLQVYISRARMEAFSLIADSSYISQNASRICRALYELCLRRGWPSLAETLLTLLKTVDLRIWPHQHTLRQFETTLSPDTLYRLETRDATVERLWDMSPSEIGSLLRLNTDVGKKVKGCLEALPHLAMEASVQPITRSVLRVSVTLTPDFIWRDSQHGGIQRWLVWVEDPVNEHIYHTETFNLSKKQHKEGKQHMAFTIPIFEPMPSQYFLRATSESWLGCETFLELRFDGLVLPQKHPPHTDLLDLTPLPRSALNDEKYESLYAKKFTHFNAIQTQAFHTLFHTNVNVLLGAPTGSGKTISAELAMMRTFRDEPGGKVVYIAPLKALVRERIEDWRKHLCPVLGKRLVELTGDYTPDLRALLSADIIVATPEKWDGISRNCQSSRAYVQKVSLVVIDEIHLLGADRGPILEVIVSRMRYISARTKQPVRIVGLSTALANARDLGDWLGIEDEGLFNFRPSVRPVPLECHIQGFPGKFYCPRMMTMNKPTYAAIRTHSPEKPTLVFVSSRRQTRLTAMDLIAYAAADERPEGFVHMSANELAGVVRRARDPALKHCLQFGIGIHHAGLSPEDRAICEELFAECKIQVLVCTSTLAWGVNLPAHLCIIKGTEFYDGKSRRYVDFPITDVLQMMGRAGRPQFDKSGCCVIMVHEPKKAFYKKFLYEPFPVESSLADNLPDHFNAEVVAGTIRSKQDAVDYLTWTYFFRRLVQNPSYYDCEGVEHAELNAFLSRLVENALVMLEDARCVEIGEDDSVAPLLLGRIASYYYLQHPSVALFASSLSHANTVEQLLKTLCGVAEYDELPVRHNEDKVNAELAIRVKEAGGFAVDARLADDPHTKANLLFQAHFLRVPLPMSDYVTDTKSVLDQAIRIIQAIIDVASDAGWLHTALNAMRLMQMVMQGRFLTDSPLTTLPHVDAEVAGKLRRGGVKSLPQFVTRAIKDRAGAKKALCAAGLSGRTAEETTNVAARYPSVMMRASSVKTSRASAGGGKADEGVVEVHLKRLHARGGKDGGNGGGGRSSAPRAVCPLFPKLKEEGWWLVLGDRISGELLALRRVGFGGAASAKLTYAAPDAPIGGGRGPELDLVVHLVSDCYVGMDQ</sequence>
<dbReference type="Pfam" id="PF00270">
    <property type="entry name" value="DEAD"/>
    <property type="match status" value="2"/>
</dbReference>
<dbReference type="SUPFAM" id="SSF46785">
    <property type="entry name" value="Winged helix' DNA-binding domain"/>
    <property type="match status" value="2"/>
</dbReference>
<dbReference type="STRING" id="564608.C1MRT3"/>
<dbReference type="Gene3D" id="3.40.50.300">
    <property type="entry name" value="P-loop containing nucleotide triphosphate hydrolases"/>
    <property type="match status" value="4"/>
</dbReference>
<dbReference type="Gene3D" id="1.10.3380.10">
    <property type="entry name" value="Sec63 N-terminal domain-like domain"/>
    <property type="match status" value="2"/>
</dbReference>
<dbReference type="Proteomes" id="UP000001876">
    <property type="component" value="Unassembled WGS sequence"/>
</dbReference>
<dbReference type="InterPro" id="IPR014001">
    <property type="entry name" value="Helicase_ATP-bd"/>
</dbReference>
<dbReference type="FunFam" id="1.10.3380.10:FF:000001">
    <property type="entry name" value="U5 small nuclear ribonucleoprotein helicase"/>
    <property type="match status" value="1"/>
</dbReference>
<dbReference type="PANTHER" id="PTHR47961">
    <property type="entry name" value="DNA POLYMERASE THETA, PUTATIVE (AFU_ORTHOLOGUE AFUA_1G05260)-RELATED"/>
    <property type="match status" value="1"/>
</dbReference>
<evidence type="ECO:0000259" key="7">
    <source>
        <dbReference type="PROSITE" id="PS51194"/>
    </source>
</evidence>
<dbReference type="OrthoDB" id="5575at2759"/>
<comment type="function">
    <text evidence="5">RNA helicase that plays an essential role in pre-mRNA splicing as component of the U5 snRNP and U4/U6-U5 tri-snRNP complexes. Involved in spliceosome assembly, activation and disassembly.</text>
</comment>
<dbReference type="FunFam" id="1.10.10.10:FF:000012">
    <property type="entry name" value="U5 small nuclear ribonucleoprotein helicase"/>
    <property type="match status" value="1"/>
</dbReference>
<keyword evidence="3" id="KW-0347">Helicase</keyword>
<gene>
    <name evidence="8" type="ORF">MICPUCDRAFT_63</name>
</gene>
<dbReference type="InterPro" id="IPR036388">
    <property type="entry name" value="WH-like_DNA-bd_sf"/>
</dbReference>
<evidence type="ECO:0000313" key="8">
    <source>
        <dbReference type="EMBL" id="EEH57383.1"/>
    </source>
</evidence>
<dbReference type="FunFam" id="1.10.10.10:FF:000024">
    <property type="entry name" value="U5 small nuclear ribonucleoprotein helicase"/>
    <property type="match status" value="1"/>
</dbReference>
<feature type="non-terminal residue" evidence="8">
    <location>
        <position position="1741"/>
    </location>
</feature>
<dbReference type="SMART" id="SM00382">
    <property type="entry name" value="AAA"/>
    <property type="match status" value="2"/>
</dbReference>
<protein>
    <submittedName>
        <fullName evidence="8">Predicted protein</fullName>
    </submittedName>
</protein>